<sequence length="49" mass="5781">MECDCWDPEHVAKVLMKERPQSDTFYRTPDEIDDEHIRSVVTDWLSASV</sequence>
<comment type="caution">
    <text evidence="1">The sequence shown here is derived from an EMBL/GenBank/DDBJ whole genome shotgun (WGS) entry which is preliminary data.</text>
</comment>
<gene>
    <name evidence="1" type="ORF">Mam01_34750</name>
</gene>
<evidence type="ECO:0000313" key="1">
    <source>
        <dbReference type="EMBL" id="GIH33311.1"/>
    </source>
</evidence>
<evidence type="ECO:0000313" key="2">
    <source>
        <dbReference type="Proteomes" id="UP000651728"/>
    </source>
</evidence>
<dbReference type="RefSeq" id="WP_204286332.1">
    <property type="nucleotide sequence ID" value="NZ_BAABEJ010000013.1"/>
</dbReference>
<reference evidence="1 2" key="1">
    <citation type="submission" date="2021-01" db="EMBL/GenBank/DDBJ databases">
        <title>Whole genome shotgun sequence of Microbispora amethystogenes NBRC 101907.</title>
        <authorList>
            <person name="Komaki H."/>
            <person name="Tamura T."/>
        </authorList>
    </citation>
    <scope>NUCLEOTIDE SEQUENCE [LARGE SCALE GENOMIC DNA]</scope>
    <source>
        <strain evidence="1 2">NBRC 101907</strain>
    </source>
</reference>
<dbReference type="EMBL" id="BOOB01000024">
    <property type="protein sequence ID" value="GIH33311.1"/>
    <property type="molecule type" value="Genomic_DNA"/>
</dbReference>
<organism evidence="1 2">
    <name type="scientific">Microbispora amethystogenes</name>
    <dbReference type="NCBI Taxonomy" id="1427754"/>
    <lineage>
        <taxon>Bacteria</taxon>
        <taxon>Bacillati</taxon>
        <taxon>Actinomycetota</taxon>
        <taxon>Actinomycetes</taxon>
        <taxon>Streptosporangiales</taxon>
        <taxon>Streptosporangiaceae</taxon>
        <taxon>Microbispora</taxon>
    </lineage>
</organism>
<proteinExistence type="predicted"/>
<accession>A0ABQ4FER7</accession>
<name>A0ABQ4FER7_9ACTN</name>
<keyword evidence="2" id="KW-1185">Reference proteome</keyword>
<dbReference type="Proteomes" id="UP000651728">
    <property type="component" value="Unassembled WGS sequence"/>
</dbReference>
<protein>
    <submittedName>
        <fullName evidence="1">Uncharacterized protein</fullName>
    </submittedName>
</protein>